<accession>A0A673G0Q5</accession>
<dbReference type="GO" id="GO:0042799">
    <property type="term" value="F:histone H4K20 methyltransferase activity"/>
    <property type="evidence" value="ECO:0007669"/>
    <property type="project" value="TreeGrafter"/>
</dbReference>
<evidence type="ECO:0000313" key="9">
    <source>
        <dbReference type="Ensembl" id="ENSSRHP00000007124.1"/>
    </source>
</evidence>
<evidence type="ECO:0000256" key="8">
    <source>
        <dbReference type="ARBA" id="ARBA00023242"/>
    </source>
</evidence>
<evidence type="ECO:0000256" key="7">
    <source>
        <dbReference type="ARBA" id="ARBA00022853"/>
    </source>
</evidence>
<proteinExistence type="predicted"/>
<organism evidence="9 10">
    <name type="scientific">Sinocyclocheilus rhinocerous</name>
    <dbReference type="NCBI Taxonomy" id="307959"/>
    <lineage>
        <taxon>Eukaryota</taxon>
        <taxon>Metazoa</taxon>
        <taxon>Chordata</taxon>
        <taxon>Craniata</taxon>
        <taxon>Vertebrata</taxon>
        <taxon>Euteleostomi</taxon>
        <taxon>Actinopterygii</taxon>
        <taxon>Neopterygii</taxon>
        <taxon>Teleostei</taxon>
        <taxon>Ostariophysi</taxon>
        <taxon>Cypriniformes</taxon>
        <taxon>Cyprinidae</taxon>
        <taxon>Cyprininae</taxon>
        <taxon>Sinocyclocheilus</taxon>
    </lineage>
</organism>
<keyword evidence="6" id="KW-0949">S-adenosyl-L-methionine</keyword>
<evidence type="ECO:0000256" key="3">
    <source>
        <dbReference type="ARBA" id="ARBA00022454"/>
    </source>
</evidence>
<keyword evidence="3" id="KW-0158">Chromosome</keyword>
<protein>
    <submittedName>
        <fullName evidence="9">Uncharacterized protein</fullName>
    </submittedName>
</protein>
<evidence type="ECO:0000256" key="4">
    <source>
        <dbReference type="ARBA" id="ARBA00022603"/>
    </source>
</evidence>
<keyword evidence="4" id="KW-0489">Methyltransferase</keyword>
<reference evidence="9" key="2">
    <citation type="submission" date="2025-09" db="UniProtKB">
        <authorList>
            <consortium name="Ensembl"/>
        </authorList>
    </citation>
    <scope>IDENTIFICATION</scope>
</reference>
<keyword evidence="5" id="KW-0808">Transferase</keyword>
<dbReference type="PANTHER" id="PTHR12977:SF4">
    <property type="entry name" value="HISTONE-LYSINE N-METHYLTRANSFERASE KMT5B"/>
    <property type="match status" value="1"/>
</dbReference>
<evidence type="ECO:0000256" key="6">
    <source>
        <dbReference type="ARBA" id="ARBA00022691"/>
    </source>
</evidence>
<dbReference type="Proteomes" id="UP000472270">
    <property type="component" value="Unassembled WGS sequence"/>
</dbReference>
<evidence type="ECO:0000256" key="1">
    <source>
        <dbReference type="ARBA" id="ARBA00004123"/>
    </source>
</evidence>
<sequence>TSFSLDPEHLRRDGARITELKDVIECFKKHNNVEKAYKALTSGDWARHCFIHKTKAFNEGFDGQQVFVSLRMFASESRFEIFPNTHYSSEQNRAKMEMSISGFHFHFSLYFSMYSTHKNCAQLWLRLTAFVNQVQMCSPIFLSGQDTACVKYGNGFCGETNEFCECCTCERYTAVYEWYTHILQYMNDFILIFTLVIILINRGFSNLSCTFCMSPSSNTPDSTHQLISIETAQPELGVSDKEDMFENP</sequence>
<dbReference type="PANTHER" id="PTHR12977">
    <property type="entry name" value="SUPPRESSOR OF VARIEGATION 4-20-RELATED"/>
    <property type="match status" value="1"/>
</dbReference>
<dbReference type="AlphaFoldDB" id="A0A673G0Q5"/>
<dbReference type="Gene3D" id="1.10.10.1700">
    <property type="entry name" value="Histone-lysine N-methyltransferase"/>
    <property type="match status" value="1"/>
</dbReference>
<dbReference type="GO" id="GO:0005694">
    <property type="term" value="C:chromosome"/>
    <property type="evidence" value="ECO:0007669"/>
    <property type="project" value="UniProtKB-SubCell"/>
</dbReference>
<evidence type="ECO:0000313" key="10">
    <source>
        <dbReference type="Proteomes" id="UP000472270"/>
    </source>
</evidence>
<dbReference type="Ensembl" id="ENSSRHT00000007357.1">
    <property type="protein sequence ID" value="ENSSRHP00000007124.1"/>
    <property type="gene ID" value="ENSSRHG00000004251.1"/>
</dbReference>
<reference evidence="9" key="1">
    <citation type="submission" date="2025-08" db="UniProtKB">
        <authorList>
            <consortium name="Ensembl"/>
        </authorList>
    </citation>
    <scope>IDENTIFICATION</scope>
</reference>
<comment type="subcellular location">
    <subcellularLocation>
        <location evidence="2">Chromosome</location>
    </subcellularLocation>
    <subcellularLocation>
        <location evidence="1">Nucleus</location>
    </subcellularLocation>
</comment>
<dbReference type="InterPro" id="IPR039977">
    <property type="entry name" value="Suv4-20/Set9"/>
</dbReference>
<name>A0A673G0Q5_9TELE</name>
<keyword evidence="8" id="KW-0539">Nucleus</keyword>
<evidence type="ECO:0000256" key="2">
    <source>
        <dbReference type="ARBA" id="ARBA00004286"/>
    </source>
</evidence>
<keyword evidence="10" id="KW-1185">Reference proteome</keyword>
<dbReference type="InterPro" id="IPR041938">
    <property type="entry name" value="Hist-Lys_N-MTase_N"/>
</dbReference>
<dbReference type="GO" id="GO:0005634">
    <property type="term" value="C:nucleus"/>
    <property type="evidence" value="ECO:0007669"/>
    <property type="project" value="UniProtKB-SubCell"/>
</dbReference>
<dbReference type="GO" id="GO:0032259">
    <property type="term" value="P:methylation"/>
    <property type="evidence" value="ECO:0007669"/>
    <property type="project" value="UniProtKB-KW"/>
</dbReference>
<keyword evidence="7" id="KW-0156">Chromatin regulator</keyword>
<evidence type="ECO:0000256" key="5">
    <source>
        <dbReference type="ARBA" id="ARBA00022679"/>
    </source>
</evidence>